<proteinExistence type="predicted"/>
<protein>
    <submittedName>
        <fullName evidence="2">Uncharacterized protein</fullName>
    </submittedName>
</protein>
<organism evidence="2 3">
    <name type="scientific">Phomopsis amygdali</name>
    <name type="common">Fusicoccum amygdali</name>
    <dbReference type="NCBI Taxonomy" id="1214568"/>
    <lineage>
        <taxon>Eukaryota</taxon>
        <taxon>Fungi</taxon>
        <taxon>Dikarya</taxon>
        <taxon>Ascomycota</taxon>
        <taxon>Pezizomycotina</taxon>
        <taxon>Sordariomycetes</taxon>
        <taxon>Sordariomycetidae</taxon>
        <taxon>Diaporthales</taxon>
        <taxon>Diaporthaceae</taxon>
        <taxon>Diaporthe</taxon>
    </lineage>
</organism>
<feature type="compositionally biased region" description="Acidic residues" evidence="1">
    <location>
        <begin position="369"/>
        <end position="379"/>
    </location>
</feature>
<name>A0AAD9W934_PHOAM</name>
<reference evidence="2" key="1">
    <citation type="submission" date="2023-06" db="EMBL/GenBank/DDBJ databases">
        <authorList>
            <person name="Noh H."/>
        </authorList>
    </citation>
    <scope>NUCLEOTIDE SEQUENCE</scope>
    <source>
        <strain evidence="2">DUCC20226</strain>
    </source>
</reference>
<comment type="caution">
    <text evidence="2">The sequence shown here is derived from an EMBL/GenBank/DDBJ whole genome shotgun (WGS) entry which is preliminary data.</text>
</comment>
<gene>
    <name evidence="2" type="ORF">N8I77_004894</name>
</gene>
<feature type="compositionally biased region" description="Polar residues" evidence="1">
    <location>
        <begin position="20"/>
        <end position="32"/>
    </location>
</feature>
<dbReference type="Proteomes" id="UP001265746">
    <property type="component" value="Unassembled WGS sequence"/>
</dbReference>
<evidence type="ECO:0000313" key="3">
    <source>
        <dbReference type="Proteomes" id="UP001265746"/>
    </source>
</evidence>
<feature type="region of interest" description="Disordered" evidence="1">
    <location>
        <begin position="352"/>
        <end position="383"/>
    </location>
</feature>
<dbReference type="AlphaFoldDB" id="A0AAD9W934"/>
<accession>A0AAD9W934</accession>
<dbReference type="EMBL" id="JAUJFL010000002">
    <property type="protein sequence ID" value="KAK2611561.1"/>
    <property type="molecule type" value="Genomic_DNA"/>
</dbReference>
<keyword evidence="3" id="KW-1185">Reference proteome</keyword>
<evidence type="ECO:0000256" key="1">
    <source>
        <dbReference type="SAM" id="MobiDB-lite"/>
    </source>
</evidence>
<evidence type="ECO:0000313" key="2">
    <source>
        <dbReference type="EMBL" id="KAK2611561.1"/>
    </source>
</evidence>
<sequence length="422" mass="46694">MNEDTMMSDQAMDIDINVPSVGSTVDTSSATPVNGLPARRRLPKQTDKRGHHSSIQNLPNAKVQKRAPMANISVPRDLTRMEKLKLSSRQKKQKQRLQKAIADGSFKIQMPMHVGSLPTMEQGKVAYIERLNKDLVTQALYAPTPGLTFDTAQPSLGEFEMGDLLLTLEAYQMYLAGKGRIILSHNAPVLLKAFTRDVLATTLSLPKKLDCQTGVGDFWTHVAVEYQQSKRMRWLVSKVMTMLNGAYHESFPPWEKGASDAARRAAIRSAFGAPGEQPTIDKAIARVMEGKKPRFAVAQPSTIRAVVSHFEAARSRYLSNLNSSNDCDNRSNPGSYNPTPLFALTPRNIDLRDSSDDENYGARGGVSDGDIEDNGQVEDGELRGRSQRFIMKLDKWMTLKNGKQQDSIDAEMLSALDLGNAK</sequence>
<feature type="region of interest" description="Disordered" evidence="1">
    <location>
        <begin position="19"/>
        <end position="55"/>
    </location>
</feature>